<dbReference type="AlphaFoldDB" id="A0AA39XSU2"/>
<feature type="compositionally biased region" description="Low complexity" evidence="1">
    <location>
        <begin position="1"/>
        <end position="16"/>
    </location>
</feature>
<proteinExistence type="predicted"/>
<evidence type="ECO:0000313" key="2">
    <source>
        <dbReference type="EMBL" id="KAK0639489.1"/>
    </source>
</evidence>
<gene>
    <name evidence="2" type="ORF">B0T16DRAFT_423262</name>
</gene>
<dbReference type="Proteomes" id="UP001174936">
    <property type="component" value="Unassembled WGS sequence"/>
</dbReference>
<feature type="region of interest" description="Disordered" evidence="1">
    <location>
        <begin position="1"/>
        <end position="58"/>
    </location>
</feature>
<sequence length="389" mass="42089">MIPSPSHRSSPSSPAPGFHNMAQPHTPLDDWLMVEDPSSSSDENSEAEAHSPTRPSVHAIVYESLREYTARQQQASATPEYEKLGIPRDLYDKAQNHQDQLTDDERSLLLSRGDAIGKALGHPDPFALTTAEVHEVMQWPAPDVVRANVERATGGRMATPKELYEKAKGAIDDGRPLEAALDGEELRLLAQGFRASGNMGFASGAEVAALSKPGASQAMALVAKRMGCDVSVFHAAAMCHARGMTVPFPTSSMVSLAGISLPAVPLGFRQPGNPIAERGPVFSIPVRGQKDVFLNGQMEVEGPAGTSVQLGGNIQQDGPPQKPATVTSLDIFRGDLRGSPDFDEVLQRWDRLDTEEQAGYETKARSANARAETTFQQDRVEWLDKMRSK</sequence>
<dbReference type="EMBL" id="JAULSV010000007">
    <property type="protein sequence ID" value="KAK0639489.1"/>
    <property type="molecule type" value="Genomic_DNA"/>
</dbReference>
<organism evidence="2 3">
    <name type="scientific">Cercophora newfieldiana</name>
    <dbReference type="NCBI Taxonomy" id="92897"/>
    <lineage>
        <taxon>Eukaryota</taxon>
        <taxon>Fungi</taxon>
        <taxon>Dikarya</taxon>
        <taxon>Ascomycota</taxon>
        <taxon>Pezizomycotina</taxon>
        <taxon>Sordariomycetes</taxon>
        <taxon>Sordariomycetidae</taxon>
        <taxon>Sordariales</taxon>
        <taxon>Lasiosphaeriaceae</taxon>
        <taxon>Cercophora</taxon>
    </lineage>
</organism>
<comment type="caution">
    <text evidence="2">The sequence shown here is derived from an EMBL/GenBank/DDBJ whole genome shotgun (WGS) entry which is preliminary data.</text>
</comment>
<evidence type="ECO:0000313" key="3">
    <source>
        <dbReference type="Proteomes" id="UP001174936"/>
    </source>
</evidence>
<accession>A0AA39XSU2</accession>
<name>A0AA39XSU2_9PEZI</name>
<reference evidence="2" key="1">
    <citation type="submission" date="2023-06" db="EMBL/GenBank/DDBJ databases">
        <title>Genome-scale phylogeny and comparative genomics of the fungal order Sordariales.</title>
        <authorList>
            <consortium name="Lawrence Berkeley National Laboratory"/>
            <person name="Hensen N."/>
            <person name="Bonometti L."/>
            <person name="Westerberg I."/>
            <person name="Brannstrom I.O."/>
            <person name="Guillou S."/>
            <person name="Cros-Aarteil S."/>
            <person name="Calhoun S."/>
            <person name="Haridas S."/>
            <person name="Kuo A."/>
            <person name="Mondo S."/>
            <person name="Pangilinan J."/>
            <person name="Riley R."/>
            <person name="Labutti K."/>
            <person name="Andreopoulos B."/>
            <person name="Lipzen A."/>
            <person name="Chen C."/>
            <person name="Yanf M."/>
            <person name="Daum C."/>
            <person name="Ng V."/>
            <person name="Clum A."/>
            <person name="Steindorff A."/>
            <person name="Ohm R."/>
            <person name="Martin F."/>
            <person name="Silar P."/>
            <person name="Natvig D."/>
            <person name="Lalanne C."/>
            <person name="Gautier V."/>
            <person name="Ament-Velasquez S.L."/>
            <person name="Kruys A."/>
            <person name="Hutchinson M.I."/>
            <person name="Powell A.J."/>
            <person name="Barry K."/>
            <person name="Miller A.N."/>
            <person name="Grigoriev I.V."/>
            <person name="Debuchy R."/>
            <person name="Gladieux P."/>
            <person name="Thoren M.H."/>
            <person name="Johannesson H."/>
        </authorList>
    </citation>
    <scope>NUCLEOTIDE SEQUENCE</scope>
    <source>
        <strain evidence="2">SMH2532-1</strain>
    </source>
</reference>
<protein>
    <submittedName>
        <fullName evidence="2">Uncharacterized protein</fullName>
    </submittedName>
</protein>
<keyword evidence="3" id="KW-1185">Reference proteome</keyword>
<evidence type="ECO:0000256" key="1">
    <source>
        <dbReference type="SAM" id="MobiDB-lite"/>
    </source>
</evidence>